<evidence type="ECO:0000313" key="3">
    <source>
        <dbReference type="Proteomes" id="UP000004322"/>
    </source>
</evidence>
<gene>
    <name evidence="2" type="ORF">STRCR_2057</name>
</gene>
<dbReference type="Proteomes" id="UP000004322">
    <property type="component" value="Unassembled WGS sequence"/>
</dbReference>
<sequence>MEKFQKLTGFHLKYLALVLMLLDHIHYFFDYTGKIPLWFTQLGRLSAPLFLFAIIEGFIHTHDRKKYFLKIYSLAIAMGLIQFGFSNVLQPLVRGDGFFPKNMMLSSFAILLVALQGFAWIEEKKYLRGIPTLLFPILLPFLFMPFYRIFMGSGNQLGMFVVNLLNFTILPLHLSIMDGGTATLIVGIAMYLCRKTLKREVIAFVIVSLLIELGRSLLVGAPLTLHAFLFLYFEWMEIFAAPFMLMYNGQRGKGSKHLFYIFYPLHIYLLYGLSVLLYG</sequence>
<feature type="transmembrane region" description="Helical" evidence="1">
    <location>
        <begin position="133"/>
        <end position="150"/>
    </location>
</feature>
<dbReference type="EMBL" id="AEUV02000002">
    <property type="protein sequence ID" value="EHI74877.1"/>
    <property type="molecule type" value="Genomic_DNA"/>
</dbReference>
<organism evidence="2 3">
    <name type="scientific">Streptococcus criceti HS-6</name>
    <dbReference type="NCBI Taxonomy" id="873449"/>
    <lineage>
        <taxon>Bacteria</taxon>
        <taxon>Bacillati</taxon>
        <taxon>Bacillota</taxon>
        <taxon>Bacilli</taxon>
        <taxon>Lactobacillales</taxon>
        <taxon>Streptococcaceae</taxon>
        <taxon>Streptococcus</taxon>
    </lineage>
</organism>
<feature type="transmembrane region" description="Helical" evidence="1">
    <location>
        <begin position="35"/>
        <end position="55"/>
    </location>
</feature>
<evidence type="ECO:0000313" key="2">
    <source>
        <dbReference type="EMBL" id="EHI74877.1"/>
    </source>
</evidence>
<evidence type="ECO:0000256" key="1">
    <source>
        <dbReference type="SAM" id="Phobius"/>
    </source>
</evidence>
<feature type="transmembrane region" description="Helical" evidence="1">
    <location>
        <begin position="105"/>
        <end position="121"/>
    </location>
</feature>
<keyword evidence="1" id="KW-0472">Membrane</keyword>
<feature type="transmembrane region" description="Helical" evidence="1">
    <location>
        <begin position="201"/>
        <end position="221"/>
    </location>
</feature>
<dbReference type="Pfam" id="PF05857">
    <property type="entry name" value="TraX"/>
    <property type="match status" value="1"/>
</dbReference>
<feature type="transmembrane region" description="Helical" evidence="1">
    <location>
        <begin position="258"/>
        <end position="278"/>
    </location>
</feature>
<feature type="transmembrane region" description="Helical" evidence="1">
    <location>
        <begin position="227"/>
        <end position="246"/>
    </location>
</feature>
<feature type="transmembrane region" description="Helical" evidence="1">
    <location>
        <begin position="170"/>
        <end position="192"/>
    </location>
</feature>
<feature type="transmembrane region" description="Helical" evidence="1">
    <location>
        <begin position="12"/>
        <end position="29"/>
    </location>
</feature>
<feature type="transmembrane region" description="Helical" evidence="1">
    <location>
        <begin position="67"/>
        <end position="85"/>
    </location>
</feature>
<dbReference type="InterPro" id="IPR008875">
    <property type="entry name" value="TraX"/>
</dbReference>
<dbReference type="RefSeq" id="WP_004228675.1">
    <property type="nucleotide sequence ID" value="NZ_AEUV02000002.1"/>
</dbReference>
<keyword evidence="1" id="KW-0812">Transmembrane</keyword>
<keyword evidence="1" id="KW-1133">Transmembrane helix</keyword>
<dbReference type="eggNOG" id="ENOG502ZDSD">
    <property type="taxonomic scope" value="Bacteria"/>
</dbReference>
<comment type="caution">
    <text evidence="2">The sequence shown here is derived from an EMBL/GenBank/DDBJ whole genome shotgun (WGS) entry which is preliminary data.</text>
</comment>
<reference evidence="2" key="1">
    <citation type="submission" date="2011-07" db="EMBL/GenBank/DDBJ databases">
        <authorList>
            <person name="Stanhope M.J."/>
            <person name="Durkin A.S."/>
            <person name="Hostetler J."/>
            <person name="Kim M."/>
            <person name="Radune D."/>
            <person name="Singh I."/>
            <person name="Town C.D."/>
        </authorList>
    </citation>
    <scope>NUCLEOTIDE SEQUENCE [LARGE SCALE GENOMIC DNA]</scope>
    <source>
        <strain evidence="2">HS-6</strain>
    </source>
</reference>
<dbReference type="AlphaFoldDB" id="G5JRX9"/>
<protein>
    <submittedName>
        <fullName evidence="2">Membrane protein</fullName>
    </submittedName>
</protein>
<dbReference type="OrthoDB" id="9781069at2"/>
<proteinExistence type="predicted"/>
<dbReference type="STRING" id="873449.STRCR_2057"/>
<accession>G5JRX9</accession>
<keyword evidence="3" id="KW-1185">Reference proteome</keyword>
<name>G5JRX9_STRCG</name>